<feature type="chain" id="PRO_5035606916" evidence="1">
    <location>
        <begin position="25"/>
        <end position="243"/>
    </location>
</feature>
<dbReference type="EMBL" id="CAJOBB010005113">
    <property type="protein sequence ID" value="CAF4116065.1"/>
    <property type="molecule type" value="Genomic_DNA"/>
</dbReference>
<sequence>MNIIYIPNLFILYLTIILFENVSLLSVQDASKSDVIIDVNKGFALRRLGVYSRNVVEQIVHTFLPLYTFCVATPNADVCVYDSENKTSNVLELGTIVKPRDTINTLSFYNNNVVSRLTGNDLNRILTQHQPDKTTDDIKSIIHFFNKQFFSPESNTHQLKSESQNNVVAGDSNIPRIRSSSAEKILQHITNNEISFDYLSSNDLYILFNAVSSTMDDSYQAENIQELLNTFNQLIIGQSVFAL</sequence>
<accession>A0A815RIB3</accession>
<evidence type="ECO:0000313" key="2">
    <source>
        <dbReference type="EMBL" id="CAF1477903.1"/>
    </source>
</evidence>
<evidence type="ECO:0000313" key="3">
    <source>
        <dbReference type="EMBL" id="CAF4116065.1"/>
    </source>
</evidence>
<comment type="caution">
    <text evidence="2">The sequence shown here is derived from an EMBL/GenBank/DDBJ whole genome shotgun (WGS) entry which is preliminary data.</text>
</comment>
<evidence type="ECO:0000256" key="1">
    <source>
        <dbReference type="SAM" id="SignalP"/>
    </source>
</evidence>
<dbReference type="Proteomes" id="UP000663860">
    <property type="component" value="Unassembled WGS sequence"/>
</dbReference>
<evidence type="ECO:0000313" key="4">
    <source>
        <dbReference type="Proteomes" id="UP000663860"/>
    </source>
</evidence>
<feature type="signal peptide" evidence="1">
    <location>
        <begin position="1"/>
        <end position="24"/>
    </location>
</feature>
<dbReference type="AlphaFoldDB" id="A0A815RIB3"/>
<dbReference type="Proteomes" id="UP000663868">
    <property type="component" value="Unassembled WGS sequence"/>
</dbReference>
<protein>
    <submittedName>
        <fullName evidence="2">Uncharacterized protein</fullName>
    </submittedName>
</protein>
<organism evidence="2 4">
    <name type="scientific">Adineta steineri</name>
    <dbReference type="NCBI Taxonomy" id="433720"/>
    <lineage>
        <taxon>Eukaryota</taxon>
        <taxon>Metazoa</taxon>
        <taxon>Spiralia</taxon>
        <taxon>Gnathifera</taxon>
        <taxon>Rotifera</taxon>
        <taxon>Eurotatoria</taxon>
        <taxon>Bdelloidea</taxon>
        <taxon>Adinetida</taxon>
        <taxon>Adinetidae</taxon>
        <taxon>Adineta</taxon>
    </lineage>
</organism>
<keyword evidence="1" id="KW-0732">Signal</keyword>
<proteinExistence type="predicted"/>
<name>A0A815RIB3_9BILA</name>
<dbReference type="EMBL" id="CAJNOE010002314">
    <property type="protein sequence ID" value="CAF1477903.1"/>
    <property type="molecule type" value="Genomic_DNA"/>
</dbReference>
<reference evidence="2" key="1">
    <citation type="submission" date="2021-02" db="EMBL/GenBank/DDBJ databases">
        <authorList>
            <person name="Nowell W R."/>
        </authorList>
    </citation>
    <scope>NUCLEOTIDE SEQUENCE</scope>
</reference>
<gene>
    <name evidence="2" type="ORF">IZO911_LOCUS43828</name>
    <name evidence="3" type="ORF">KXQ929_LOCUS35360</name>
</gene>